<accession>A0ABR1VY77</accession>
<dbReference type="GeneID" id="92087970"/>
<proteinExistence type="predicted"/>
<protein>
    <recommendedName>
        <fullName evidence="1">FHA domain-containing protein</fullName>
    </recommendedName>
</protein>
<feature type="domain" description="FHA" evidence="1">
    <location>
        <begin position="83"/>
        <end position="139"/>
    </location>
</feature>
<sequence>MNTTIDPPSVDATTAWPTVSSPDIICYLIPTSLIARQCVALLGNGPHAVSRDVIEGVKEDDNSATHAIALRLSSRLQDPLQGFKFGRHPTRCDIAFGGKAVEKDPLVGLEHFRIFLDESGTLVLQDNSAYGTMVDRTLLLPSDGRLTSEACNARNSRPLKDGSQILVDLSPLRSVLSFTVRFHPKRTDEHAELYESNLRAYQNRSLAALAIENAKIKKVPYDTKV</sequence>
<evidence type="ECO:0000259" key="1">
    <source>
        <dbReference type="PROSITE" id="PS50006"/>
    </source>
</evidence>
<dbReference type="InterPro" id="IPR008984">
    <property type="entry name" value="SMAD_FHA_dom_sf"/>
</dbReference>
<dbReference type="RefSeq" id="XP_066719185.1">
    <property type="nucleotide sequence ID" value="XM_066854907.1"/>
</dbReference>
<reference evidence="2 3" key="1">
    <citation type="submission" date="2023-01" db="EMBL/GenBank/DDBJ databases">
        <title>Analysis of 21 Apiospora genomes using comparative genomics revels a genus with tremendous synthesis potential of carbohydrate active enzymes and secondary metabolites.</title>
        <authorList>
            <person name="Sorensen T."/>
        </authorList>
    </citation>
    <scope>NUCLEOTIDE SEQUENCE [LARGE SCALE GENOMIC DNA]</scope>
    <source>
        <strain evidence="2 3">CBS 135458</strain>
    </source>
</reference>
<dbReference type="EMBL" id="JAQQWL010000004">
    <property type="protein sequence ID" value="KAK8076226.1"/>
    <property type="molecule type" value="Genomic_DNA"/>
</dbReference>
<dbReference type="Proteomes" id="UP001480595">
    <property type="component" value="Unassembled WGS sequence"/>
</dbReference>
<evidence type="ECO:0000313" key="2">
    <source>
        <dbReference type="EMBL" id="KAK8076226.1"/>
    </source>
</evidence>
<evidence type="ECO:0000313" key="3">
    <source>
        <dbReference type="Proteomes" id="UP001480595"/>
    </source>
</evidence>
<comment type="caution">
    <text evidence="2">The sequence shown here is derived from an EMBL/GenBank/DDBJ whole genome shotgun (WGS) entry which is preliminary data.</text>
</comment>
<organism evidence="2 3">
    <name type="scientific">Apiospora phragmitis</name>
    <dbReference type="NCBI Taxonomy" id="2905665"/>
    <lineage>
        <taxon>Eukaryota</taxon>
        <taxon>Fungi</taxon>
        <taxon>Dikarya</taxon>
        <taxon>Ascomycota</taxon>
        <taxon>Pezizomycotina</taxon>
        <taxon>Sordariomycetes</taxon>
        <taxon>Xylariomycetidae</taxon>
        <taxon>Amphisphaeriales</taxon>
        <taxon>Apiosporaceae</taxon>
        <taxon>Apiospora</taxon>
    </lineage>
</organism>
<dbReference type="Pfam" id="PF00498">
    <property type="entry name" value="FHA"/>
    <property type="match status" value="1"/>
</dbReference>
<dbReference type="SUPFAM" id="SSF49879">
    <property type="entry name" value="SMAD/FHA domain"/>
    <property type="match status" value="1"/>
</dbReference>
<dbReference type="InterPro" id="IPR000253">
    <property type="entry name" value="FHA_dom"/>
</dbReference>
<gene>
    <name evidence="2" type="ORF">PG994_003498</name>
</gene>
<dbReference type="Gene3D" id="2.60.200.20">
    <property type="match status" value="1"/>
</dbReference>
<name>A0ABR1VY77_9PEZI</name>
<keyword evidence="3" id="KW-1185">Reference proteome</keyword>
<dbReference type="PROSITE" id="PS50006">
    <property type="entry name" value="FHA_DOMAIN"/>
    <property type="match status" value="1"/>
</dbReference>